<feature type="region of interest" description="Disordered" evidence="1">
    <location>
        <begin position="1095"/>
        <end position="1127"/>
    </location>
</feature>
<accession>A0ABR9UIW9</accession>
<dbReference type="EMBL" id="JADEWU010000098">
    <property type="protein sequence ID" value="MBE9146402.1"/>
    <property type="molecule type" value="Genomic_DNA"/>
</dbReference>
<dbReference type="InterPro" id="IPR049996">
    <property type="entry name" value="Slr7037-like"/>
</dbReference>
<dbReference type="Proteomes" id="UP000640725">
    <property type="component" value="Unassembled WGS sequence"/>
</dbReference>
<evidence type="ECO:0000313" key="2">
    <source>
        <dbReference type="EMBL" id="MBE9146402.1"/>
    </source>
</evidence>
<evidence type="ECO:0000313" key="3">
    <source>
        <dbReference type="Proteomes" id="UP000640725"/>
    </source>
</evidence>
<gene>
    <name evidence="2" type="ORF">IQ236_24720</name>
</gene>
<reference evidence="2 3" key="1">
    <citation type="submission" date="2020-10" db="EMBL/GenBank/DDBJ databases">
        <authorList>
            <person name="Castelo-Branco R."/>
            <person name="Eusebio N."/>
            <person name="Adriana R."/>
            <person name="Vieira A."/>
            <person name="Brugerolle De Fraissinette N."/>
            <person name="Rezende De Castro R."/>
            <person name="Schneider M.P."/>
            <person name="Vasconcelos V."/>
            <person name="Leao P.N."/>
        </authorList>
    </citation>
    <scope>NUCLEOTIDE SEQUENCE [LARGE SCALE GENOMIC DNA]</scope>
    <source>
        <strain evidence="2 3">LEGE 06226</strain>
    </source>
</reference>
<dbReference type="NCBIfam" id="NF042913">
    <property type="entry name" value="CyRepA1"/>
    <property type="match status" value="1"/>
</dbReference>
<protein>
    <recommendedName>
        <fullName evidence="4">DUF3854 domain-containing protein</fullName>
    </recommendedName>
</protein>
<name>A0ABR9UIW9_9CYAN</name>
<evidence type="ECO:0000256" key="1">
    <source>
        <dbReference type="SAM" id="MobiDB-lite"/>
    </source>
</evidence>
<comment type="caution">
    <text evidence="2">The sequence shown here is derived from an EMBL/GenBank/DDBJ whole genome shotgun (WGS) entry which is preliminary data.</text>
</comment>
<organism evidence="2 3">
    <name type="scientific">Planktothrix mougeotii LEGE 06226</name>
    <dbReference type="NCBI Taxonomy" id="1828728"/>
    <lineage>
        <taxon>Bacteria</taxon>
        <taxon>Bacillati</taxon>
        <taxon>Cyanobacteriota</taxon>
        <taxon>Cyanophyceae</taxon>
        <taxon>Oscillatoriophycideae</taxon>
        <taxon>Oscillatoriales</taxon>
        <taxon>Microcoleaceae</taxon>
        <taxon>Planktothrix</taxon>
    </lineage>
</organism>
<keyword evidence="3" id="KW-1185">Reference proteome</keyword>
<evidence type="ECO:0008006" key="4">
    <source>
        <dbReference type="Google" id="ProtNLM"/>
    </source>
</evidence>
<proteinExistence type="predicted"/>
<sequence length="1199" mass="137452">MSKFTILNKRNGGCPVCNSSDGRCRQTEDERGELILCMESHGDVPGFHYLGESHGGMWGEYKPNNGERREWRRDYKPAPKPEGVKLPAKERDAAIRSIIQQLPLHDIDRDDITRRKLTPQQMNDWGFYSLSKDSVLETPVNPDLAGMAIDGRHFCIKPTDAGYGIPIKDIYGDYVGSQLRIRKVKDGNKYKWLKSRKNHRRERDAVSHTAEFNELPLQHAIVNPSQGLPLFLTEGMGKPVYTSFRFDLNVIGASGGNFLSSIKTLKNSLDILKPSVVILGADAGSRVNKNVLRNYRRLALILKEWGYDLLVADWGQGSDKSKPDIDELDAPEWELKPYDNWDVAFRIPANQILEIDHISDWKTKQIYGSHLAWKNHKRYTADTTYDEPFCTSPQAPKKDEIVAICYHTSQGKSTKIKKWFKEELKDLGADKFGSRNSLEIQFAASSDFYHLREDDGHHLIKDPRGRLTLCIDSILKYEDEDFDGKVIVLDEIVSLIEHVLSGGTLKERQQQVIDKLKVALQRCHSVICADGNLTDSICEYIRQVSGKQIIKYYNKRLPKRPVAYVYDHVGSDYKKIMHQMMSETFFWGMFDTQIDCEAADKDLVRYGRKPLRIDSKTINDPIQGKEVKRFLSDPDGFLIENEEAKTYDCILSSPTVESGLDCNYKGFSGVYVFAKHLGVDKLTQIIIRVRDITVPRHICCAKFVKNTDDDSTIQSPIAKTIDRFYKDFINESINASEIESTAIAALLKKQIDIAIAQPEHRLFMEHQAVRNYERANLRDCFIESLQDSGYEIVIVDPPEQIILTQFKECKKEVKQEKAKDVCDAEKIDEKQYKALSKRQDLKWEDRCSVIKYKLLERLPGVEVVGGWDKDFVYHLLFENKKLINQAEIRWMLDHPELAVKRSEKAWHGVLKHNRTFLGNFKTLLPLIKELNRLNVPSLMERLTKIYYNCDYQDVKELWQKWGRTQVTRTGIERGSSPIILINRIAAKLGYESIESGAVKVGGKTRKDYILNDLLCDPYGLIVSQCVDERLENENLEPRLTDFDWMEILQRETLETSQSNTSSGYKMTSNTIDINREFCNRYNPHTEDITAIPVVKNTQQTEPEPEPTKMTQAEPKTEPTKTQSEPLPELPQVGQKIECLTAGGWQPKTVKKAVGGKMSNIQFTDGSWYWLSELSDRSRFKPTILTDFSQGVNIREGFTG</sequence>
<dbReference type="RefSeq" id="WP_193871743.1">
    <property type="nucleotide sequence ID" value="NZ_JADEWU010000098.1"/>
</dbReference>